<keyword evidence="3" id="KW-1185">Reference proteome</keyword>
<reference evidence="2 3" key="1">
    <citation type="submission" date="2019-10" db="EMBL/GenBank/DDBJ databases">
        <title>Unraveling microbial dark matter from salterns through culturing: the case of the genus Halosegnis.</title>
        <authorList>
            <person name="Duran-Viseras A."/>
            <person name="Andrei A.-S."/>
            <person name="Vera-Gargallo B."/>
            <person name="Ghai R."/>
            <person name="Sanchez-Porro C."/>
            <person name="Ventosa A."/>
        </authorList>
    </citation>
    <scope>NUCLEOTIDE SEQUENCE [LARGE SCALE GENOMIC DNA]</scope>
    <source>
        <strain evidence="2 3">F18-79</strain>
    </source>
</reference>
<comment type="caution">
    <text evidence="2">The sequence shown here is derived from an EMBL/GenBank/DDBJ whole genome shotgun (WGS) entry which is preliminary data.</text>
</comment>
<gene>
    <name evidence="2" type="ORF">DM867_06920</name>
</gene>
<dbReference type="InterPro" id="IPR015419">
    <property type="entry name" value="CTAG/Pcc1"/>
</dbReference>
<dbReference type="Proteomes" id="UP000326865">
    <property type="component" value="Unassembled WGS sequence"/>
</dbReference>
<accession>A0A5N5U8C4</accession>
<evidence type="ECO:0000313" key="3">
    <source>
        <dbReference type="Proteomes" id="UP000326865"/>
    </source>
</evidence>
<dbReference type="EMBL" id="QKKZ01000002">
    <property type="protein sequence ID" value="KAB7514834.1"/>
    <property type="molecule type" value="Genomic_DNA"/>
</dbReference>
<dbReference type="Pfam" id="PF09341">
    <property type="entry name" value="Pcc1"/>
    <property type="match status" value="1"/>
</dbReference>
<comment type="similarity">
    <text evidence="1">Belongs to the CTAG/PCC1 family.</text>
</comment>
<evidence type="ECO:0000313" key="2">
    <source>
        <dbReference type="EMBL" id="KAB7514834.1"/>
    </source>
</evidence>
<dbReference type="NCBIfam" id="NF011470">
    <property type="entry name" value="PRK14887.1"/>
    <property type="match status" value="1"/>
</dbReference>
<evidence type="ECO:0000256" key="1">
    <source>
        <dbReference type="ARBA" id="ARBA00007073"/>
    </source>
</evidence>
<sequence length="75" mass="8080">MKRATIRTTHERAAAVAAALDPDNTTEMETTVDGEVVETTIARETTGGLRTSADDYVRNLIVADQTIADTISNNE</sequence>
<name>A0A5N5U8C4_9EURY</name>
<organism evidence="2 3">
    <name type="scientific">Halosegnis rubeus</name>
    <dbReference type="NCBI Taxonomy" id="2212850"/>
    <lineage>
        <taxon>Archaea</taxon>
        <taxon>Methanobacteriati</taxon>
        <taxon>Methanobacteriota</taxon>
        <taxon>Stenosarchaea group</taxon>
        <taxon>Halobacteria</taxon>
        <taxon>Halobacteriales</taxon>
        <taxon>Natronomonadaceae</taxon>
        <taxon>Halosegnis</taxon>
    </lineage>
</organism>
<proteinExistence type="inferred from homology"/>
<protein>
    <submittedName>
        <fullName evidence="2">KEOPS complex Pcc1-like subunit</fullName>
    </submittedName>
</protein>
<dbReference type="AlphaFoldDB" id="A0A5N5U8C4"/>
<dbReference type="RefSeq" id="WP_152134006.1">
    <property type="nucleotide sequence ID" value="NZ_QKKZ01000002.1"/>
</dbReference>